<dbReference type="EMBL" id="CP014687">
    <property type="protein sequence ID" value="AQT04206.1"/>
    <property type="molecule type" value="Genomic_DNA"/>
</dbReference>
<accession>A0A1U9LCM3</accession>
<keyword evidence="1" id="KW-1133">Transmembrane helix</keyword>
<evidence type="ECO:0000256" key="1">
    <source>
        <dbReference type="SAM" id="Phobius"/>
    </source>
</evidence>
<evidence type="ECO:0008006" key="4">
    <source>
        <dbReference type="Google" id="ProtNLM"/>
    </source>
</evidence>
<dbReference type="GeneID" id="95616831"/>
<protein>
    <recommendedName>
        <fullName evidence="4">DUF883 domain-containing protein</fullName>
    </recommendedName>
</protein>
<feature type="transmembrane region" description="Helical" evidence="1">
    <location>
        <begin position="57"/>
        <end position="75"/>
    </location>
</feature>
<dbReference type="STRING" id="1076596.A0U91_03450"/>
<dbReference type="Proteomes" id="UP000189055">
    <property type="component" value="Chromosome"/>
</dbReference>
<keyword evidence="1" id="KW-0812">Transmembrane</keyword>
<dbReference type="AlphaFoldDB" id="A0A1U9LCM3"/>
<evidence type="ECO:0000313" key="2">
    <source>
        <dbReference type="EMBL" id="AQT04206.1"/>
    </source>
</evidence>
<reference evidence="2 3" key="1">
    <citation type="submission" date="2016-03" db="EMBL/GenBank/DDBJ databases">
        <title>Acetic acid bacteria sequencing.</title>
        <authorList>
            <person name="Brandt J."/>
            <person name="Jakob F."/>
            <person name="Vogel R.F."/>
        </authorList>
    </citation>
    <scope>NUCLEOTIDE SEQUENCE [LARGE SCALE GENOMIC DNA]</scope>
    <source>
        <strain evidence="2 3">TMW2.1084</strain>
    </source>
</reference>
<keyword evidence="1" id="KW-0472">Membrane</keyword>
<proteinExistence type="predicted"/>
<sequence>MSDEKTVENKLEDGIGRVQDGAENLFNKAADQTDGLACNKACAALDAVRDCVADQPVVAVSVAGLFGFILGALLARKS</sequence>
<dbReference type="KEGG" id="aper:A0U91_03450"/>
<name>A0A1U9LCM3_9PROT</name>
<dbReference type="RefSeq" id="WP_025826489.1">
    <property type="nucleotide sequence ID" value="NZ_CP014687.1"/>
</dbReference>
<evidence type="ECO:0000313" key="3">
    <source>
        <dbReference type="Proteomes" id="UP000189055"/>
    </source>
</evidence>
<gene>
    <name evidence="2" type="ORF">A0U91_03450</name>
</gene>
<organism evidence="2 3">
    <name type="scientific">Acetobacter persici</name>
    <dbReference type="NCBI Taxonomy" id="1076596"/>
    <lineage>
        <taxon>Bacteria</taxon>
        <taxon>Pseudomonadati</taxon>
        <taxon>Pseudomonadota</taxon>
        <taxon>Alphaproteobacteria</taxon>
        <taxon>Acetobacterales</taxon>
        <taxon>Acetobacteraceae</taxon>
        <taxon>Acetobacter</taxon>
    </lineage>
</organism>